<dbReference type="Proteomes" id="UP001141259">
    <property type="component" value="Unassembled WGS sequence"/>
</dbReference>
<feature type="region of interest" description="Disordered" evidence="1">
    <location>
        <begin position="61"/>
        <end position="89"/>
    </location>
</feature>
<feature type="compositionally biased region" description="Low complexity" evidence="1">
    <location>
        <begin position="77"/>
        <end position="89"/>
    </location>
</feature>
<keyword evidence="3" id="KW-1185">Reference proteome</keyword>
<dbReference type="AlphaFoldDB" id="A0A9X3AEK8"/>
<evidence type="ECO:0008006" key="4">
    <source>
        <dbReference type="Google" id="ProtNLM"/>
    </source>
</evidence>
<comment type="caution">
    <text evidence="2">The sequence shown here is derived from an EMBL/GenBank/DDBJ whole genome shotgun (WGS) entry which is preliminary data.</text>
</comment>
<accession>A0A9X3AEK8</accession>
<gene>
    <name evidence="2" type="ORF">NZH93_11135</name>
</gene>
<evidence type="ECO:0000313" key="2">
    <source>
        <dbReference type="EMBL" id="MCS7477407.1"/>
    </source>
</evidence>
<name>A0A9X3AEK8_9PSEU</name>
<evidence type="ECO:0000256" key="1">
    <source>
        <dbReference type="SAM" id="MobiDB-lite"/>
    </source>
</evidence>
<evidence type="ECO:0000313" key="3">
    <source>
        <dbReference type="Proteomes" id="UP001141259"/>
    </source>
</evidence>
<sequence>MSSPWSGRTRALTVALAWVAALGAATVVGMTAVNAIGSGIVGAGQEPLSQSEVDARLSAFPATTRTSDPPPTPSSTPAPTTTTPAVEPTVVNSRGGSVIARCDGDQVRIVSTTPAQGFQSRAESGHDHPSIRFTSGRARVEVRLRCVDGVPRPEIRNG</sequence>
<dbReference type="RefSeq" id="WP_259622912.1">
    <property type="nucleotide sequence ID" value="NZ_JANYMP010000004.1"/>
</dbReference>
<protein>
    <recommendedName>
        <fullName evidence="4">Septum formation initiator</fullName>
    </recommendedName>
</protein>
<dbReference type="EMBL" id="JANYMP010000004">
    <property type="protein sequence ID" value="MCS7477407.1"/>
    <property type="molecule type" value="Genomic_DNA"/>
</dbReference>
<organism evidence="2 3">
    <name type="scientific">Umezawaea endophytica</name>
    <dbReference type="NCBI Taxonomy" id="1654476"/>
    <lineage>
        <taxon>Bacteria</taxon>
        <taxon>Bacillati</taxon>
        <taxon>Actinomycetota</taxon>
        <taxon>Actinomycetes</taxon>
        <taxon>Pseudonocardiales</taxon>
        <taxon>Pseudonocardiaceae</taxon>
        <taxon>Umezawaea</taxon>
    </lineage>
</organism>
<proteinExistence type="predicted"/>
<reference evidence="2" key="1">
    <citation type="submission" date="2022-08" db="EMBL/GenBank/DDBJ databases">
        <authorList>
            <person name="Tistechok S."/>
            <person name="Samborskyy M."/>
            <person name="Roman I."/>
        </authorList>
    </citation>
    <scope>NUCLEOTIDE SEQUENCE</scope>
    <source>
        <strain evidence="2">DSM 103496</strain>
    </source>
</reference>